<dbReference type="RefSeq" id="WP_135593239.1">
    <property type="nucleotide sequence ID" value="NZ_RQEZ01000003.1"/>
</dbReference>
<comment type="caution">
    <text evidence="1">The sequence shown here is derived from an EMBL/GenBank/DDBJ whole genome shotgun (WGS) entry which is preliminary data.</text>
</comment>
<reference evidence="1" key="1">
    <citation type="journal article" date="2019" name="PLoS Negl. Trop. Dis.">
        <title>Revisiting the worldwide diversity of Leptospira species in the environment.</title>
        <authorList>
            <person name="Vincent A.T."/>
            <person name="Schiettekatte O."/>
            <person name="Bourhy P."/>
            <person name="Veyrier F.J."/>
            <person name="Picardeau M."/>
        </authorList>
    </citation>
    <scope>NUCLEOTIDE SEQUENCE [LARGE SCALE GENOMIC DNA]</scope>
    <source>
        <strain evidence="1">201800299</strain>
    </source>
</reference>
<gene>
    <name evidence="1" type="ORF">EHQ17_10085</name>
</gene>
<name>A0A5F1YAG0_9LEPT</name>
<sequence>MFRIENPIGRLLLVCLLANTGCQGEDQKNDEVLALVLSQQLVAPATEMPDLPQPTLDTVLLIVDGNQETLAEKRDCSDGPDGIAFDKLAAPPFVPVFNLHQVDFLQNTGVFLEAGVPVTGIQMDVDYSDGKTYGVTQNCAVKVIENSATIYDIQAQNCSVADSNGNGQTQRVLSFRVRCTKN</sequence>
<dbReference type="EMBL" id="RQFA01000039">
    <property type="protein sequence ID" value="TGK33846.1"/>
    <property type="molecule type" value="Genomic_DNA"/>
</dbReference>
<dbReference type="Proteomes" id="UP000298277">
    <property type="component" value="Unassembled WGS sequence"/>
</dbReference>
<dbReference type="AlphaFoldDB" id="A0A5F1YAG0"/>
<evidence type="ECO:0000313" key="1">
    <source>
        <dbReference type="EMBL" id="TGK33846.1"/>
    </source>
</evidence>
<protein>
    <submittedName>
        <fullName evidence="1">Uncharacterized protein</fullName>
    </submittedName>
</protein>
<organism evidence="1 2">
    <name type="scientific">Leptospira gomenensis</name>
    <dbReference type="NCBI Taxonomy" id="2484974"/>
    <lineage>
        <taxon>Bacteria</taxon>
        <taxon>Pseudomonadati</taxon>
        <taxon>Spirochaetota</taxon>
        <taxon>Spirochaetia</taxon>
        <taxon>Leptospirales</taxon>
        <taxon>Leptospiraceae</taxon>
        <taxon>Leptospira</taxon>
    </lineage>
</organism>
<keyword evidence="2" id="KW-1185">Reference proteome</keyword>
<dbReference type="OrthoDB" id="327305at2"/>
<evidence type="ECO:0000313" key="2">
    <source>
        <dbReference type="Proteomes" id="UP000298277"/>
    </source>
</evidence>
<accession>A0A5F1YAG0</accession>
<proteinExistence type="predicted"/>